<dbReference type="Pfam" id="PF06041">
    <property type="entry name" value="DUF924"/>
    <property type="match status" value="1"/>
</dbReference>
<comment type="caution">
    <text evidence="1">The sequence shown here is derived from an EMBL/GenBank/DDBJ whole genome shotgun (WGS) entry which is preliminary data.</text>
</comment>
<dbReference type="RefSeq" id="WP_117319585.1">
    <property type="nucleotide sequence ID" value="NZ_QQSW01000030.1"/>
</dbReference>
<gene>
    <name evidence="1" type="ORF">EV688_12325</name>
</gene>
<dbReference type="Gene3D" id="1.25.40.10">
    <property type="entry name" value="Tetratricopeptide repeat domain"/>
    <property type="match status" value="1"/>
</dbReference>
<protein>
    <submittedName>
        <fullName evidence="1">Uncharacterized protein (DUF924 family)</fullName>
    </submittedName>
</protein>
<evidence type="ECO:0000313" key="2">
    <source>
        <dbReference type="Proteomes" id="UP000294980"/>
    </source>
</evidence>
<dbReference type="OrthoDB" id="7593450at2"/>
<organism evidence="1 2">
    <name type="scientific">Chromatocurvus halotolerans</name>
    <dbReference type="NCBI Taxonomy" id="1132028"/>
    <lineage>
        <taxon>Bacteria</taxon>
        <taxon>Pseudomonadati</taxon>
        <taxon>Pseudomonadota</taxon>
        <taxon>Gammaproteobacteria</taxon>
        <taxon>Cellvibrionales</taxon>
        <taxon>Halieaceae</taxon>
        <taxon>Chromatocurvus</taxon>
    </lineage>
</organism>
<proteinExistence type="predicted"/>
<dbReference type="InterPro" id="IPR010323">
    <property type="entry name" value="DUF924"/>
</dbReference>
<dbReference type="AlphaFoldDB" id="A0A4R2KC82"/>
<accession>A0A4R2KC82</accession>
<name>A0A4R2KC82_9GAMM</name>
<dbReference type="Proteomes" id="UP000294980">
    <property type="component" value="Unassembled WGS sequence"/>
</dbReference>
<keyword evidence="2" id="KW-1185">Reference proteome</keyword>
<reference evidence="1 2" key="1">
    <citation type="submission" date="2019-03" db="EMBL/GenBank/DDBJ databases">
        <title>Genomic Encyclopedia of Type Strains, Phase IV (KMG-IV): sequencing the most valuable type-strain genomes for metagenomic binning, comparative biology and taxonomic classification.</title>
        <authorList>
            <person name="Goeker M."/>
        </authorList>
    </citation>
    <scope>NUCLEOTIDE SEQUENCE [LARGE SCALE GENOMIC DNA]</scope>
    <source>
        <strain evidence="1 2">DSM 23344</strain>
    </source>
</reference>
<dbReference type="Gene3D" id="1.20.58.320">
    <property type="entry name" value="TPR-like"/>
    <property type="match status" value="1"/>
</dbReference>
<sequence>MATDSNDVLRFWFDEAGPGCWFKRSDAFDEQLRERFLATWQAAAAGECGDWRSSPAGRAAEIIVLDQFSRNLFRGDPRAFAQDGMALVLAQWAVAVGDDNGMTPDQRYFTYMPFMHSESLSVHVDALRLFSALGNEQALDYEIRHRDVLRTYGRYPGRNAALGRENSPEERAYLDAGGGF</sequence>
<dbReference type="InterPro" id="IPR011990">
    <property type="entry name" value="TPR-like_helical_dom_sf"/>
</dbReference>
<dbReference type="EMBL" id="SLWX01000023">
    <property type="protein sequence ID" value="TCO71093.1"/>
    <property type="molecule type" value="Genomic_DNA"/>
</dbReference>
<evidence type="ECO:0000313" key="1">
    <source>
        <dbReference type="EMBL" id="TCO71093.1"/>
    </source>
</evidence>
<dbReference type="SUPFAM" id="SSF48452">
    <property type="entry name" value="TPR-like"/>
    <property type="match status" value="1"/>
</dbReference>